<keyword evidence="3" id="KW-0808">Transferase</keyword>
<evidence type="ECO:0000313" key="4">
    <source>
        <dbReference type="Proteomes" id="UP000276133"/>
    </source>
</evidence>
<protein>
    <submittedName>
        <fullName evidence="3">A-kinase anchor 14-like</fullName>
    </submittedName>
</protein>
<keyword evidence="3" id="KW-0418">Kinase</keyword>
<dbReference type="Pfam" id="PF14469">
    <property type="entry name" value="AKAP28"/>
    <property type="match status" value="1"/>
</dbReference>
<proteinExistence type="inferred from homology"/>
<dbReference type="GO" id="GO:0034237">
    <property type="term" value="F:protein kinase A regulatory subunit binding"/>
    <property type="evidence" value="ECO:0007669"/>
    <property type="project" value="TreeGrafter"/>
</dbReference>
<gene>
    <name evidence="3" type="ORF">BpHYR1_011016</name>
</gene>
<evidence type="ECO:0000313" key="3">
    <source>
        <dbReference type="EMBL" id="RMZ93845.1"/>
    </source>
</evidence>
<dbReference type="GO" id="GO:0005952">
    <property type="term" value="C:cAMP-dependent protein kinase complex"/>
    <property type="evidence" value="ECO:0007669"/>
    <property type="project" value="TreeGrafter"/>
</dbReference>
<feature type="domain" description="Roadblock/LAMTOR2" evidence="2">
    <location>
        <begin position="194"/>
        <end position="282"/>
    </location>
</feature>
<dbReference type="AlphaFoldDB" id="A0A3M7P455"/>
<dbReference type="InterPro" id="IPR053084">
    <property type="entry name" value="AKAP"/>
</dbReference>
<sequence>MPSDSMQDYAFELIERLINQITYDENEKIHKSENFLLDEQAKEIEEKISQVIFVENEDEYEVKNIKWPSIAEFTTELGEKKIDEFMRKTWEFGECWLYCIDFIEKFEKEFTTLYNFKACWSMPTRRKPIPRFTASVYFTFDVSKIKPKDTEVSVFYVFETQKLVHRPGISRFRQQWLTEIIDLKEALIKDFNEAEETFKRLAAFPGVQGIIVMNCDGIPIRTTLPQNKTALYVGLIHGLVAKTKSAIKEMDHQNDLSFIRLRSHKDEILIAPDKEFTMIVIQKPAIQ</sequence>
<reference evidence="3 4" key="1">
    <citation type="journal article" date="2018" name="Sci. Rep.">
        <title>Genomic signatures of local adaptation to the degree of environmental predictability in rotifers.</title>
        <authorList>
            <person name="Franch-Gras L."/>
            <person name="Hahn C."/>
            <person name="Garcia-Roger E.M."/>
            <person name="Carmona M.J."/>
            <person name="Serra M."/>
            <person name="Gomez A."/>
        </authorList>
    </citation>
    <scope>NUCLEOTIDE SEQUENCE [LARGE SCALE GENOMIC DNA]</scope>
    <source>
        <strain evidence="3">HYR1</strain>
    </source>
</reference>
<dbReference type="SMART" id="SM00960">
    <property type="entry name" value="Robl_LC7"/>
    <property type="match status" value="1"/>
</dbReference>
<dbReference type="STRING" id="10195.A0A3M7P455"/>
<organism evidence="3 4">
    <name type="scientific">Brachionus plicatilis</name>
    <name type="common">Marine rotifer</name>
    <name type="synonym">Brachionus muelleri</name>
    <dbReference type="NCBI Taxonomy" id="10195"/>
    <lineage>
        <taxon>Eukaryota</taxon>
        <taxon>Metazoa</taxon>
        <taxon>Spiralia</taxon>
        <taxon>Gnathifera</taxon>
        <taxon>Rotifera</taxon>
        <taxon>Eurotatoria</taxon>
        <taxon>Monogononta</taxon>
        <taxon>Pseudotrocha</taxon>
        <taxon>Ploima</taxon>
        <taxon>Brachionidae</taxon>
        <taxon>Brachionus</taxon>
    </lineage>
</organism>
<evidence type="ECO:0000259" key="2">
    <source>
        <dbReference type="SMART" id="SM00960"/>
    </source>
</evidence>
<dbReference type="Proteomes" id="UP000276133">
    <property type="component" value="Unassembled WGS sequence"/>
</dbReference>
<dbReference type="EMBL" id="REGN01013510">
    <property type="protein sequence ID" value="RMZ93845.1"/>
    <property type="molecule type" value="Genomic_DNA"/>
</dbReference>
<keyword evidence="4" id="KW-1185">Reference proteome</keyword>
<dbReference type="OrthoDB" id="2148342at2759"/>
<comment type="similarity">
    <text evidence="1">Belongs to the GAMAD family.</text>
</comment>
<dbReference type="GO" id="GO:0016301">
    <property type="term" value="F:kinase activity"/>
    <property type="evidence" value="ECO:0007669"/>
    <property type="project" value="UniProtKB-KW"/>
</dbReference>
<accession>A0A3M7P455</accession>
<dbReference type="Gene3D" id="3.30.450.30">
    <property type="entry name" value="Dynein light chain 2a, cytoplasmic"/>
    <property type="match status" value="1"/>
</dbReference>
<dbReference type="FunFam" id="3.30.450.30:FF:000011">
    <property type="entry name" value="Dynein light chain roadblock"/>
    <property type="match status" value="1"/>
</dbReference>
<dbReference type="SUPFAM" id="SSF103196">
    <property type="entry name" value="Roadblock/LC7 domain"/>
    <property type="match status" value="1"/>
</dbReference>
<dbReference type="PANTHER" id="PTHR35075">
    <property type="entry name" value="A-KINASE ANCHOR PROTEIN 14"/>
    <property type="match status" value="1"/>
</dbReference>
<dbReference type="InterPro" id="IPR004942">
    <property type="entry name" value="Roadblock/LAMTOR2_dom"/>
</dbReference>
<dbReference type="InterPro" id="IPR025663">
    <property type="entry name" value="AKAP_28"/>
</dbReference>
<comment type="caution">
    <text evidence="3">The sequence shown here is derived from an EMBL/GenBank/DDBJ whole genome shotgun (WGS) entry which is preliminary data.</text>
</comment>
<evidence type="ECO:0000256" key="1">
    <source>
        <dbReference type="ARBA" id="ARBA00007191"/>
    </source>
</evidence>
<name>A0A3M7P455_BRAPC</name>
<dbReference type="PANTHER" id="PTHR35075:SF1">
    <property type="entry name" value="A-KINASE ANCHOR PROTEIN 14"/>
    <property type="match status" value="1"/>
</dbReference>
<dbReference type="Pfam" id="PF03259">
    <property type="entry name" value="Robl_LC7"/>
    <property type="match status" value="1"/>
</dbReference>